<evidence type="ECO:0000313" key="4">
    <source>
        <dbReference type="Proteomes" id="UP000610966"/>
    </source>
</evidence>
<proteinExistence type="predicted"/>
<dbReference type="SUPFAM" id="SSF51679">
    <property type="entry name" value="Bacterial luciferase-like"/>
    <property type="match status" value="1"/>
</dbReference>
<dbReference type="GO" id="GO:0016705">
    <property type="term" value="F:oxidoreductase activity, acting on paired donors, with incorporation or reduction of molecular oxygen"/>
    <property type="evidence" value="ECO:0007669"/>
    <property type="project" value="InterPro"/>
</dbReference>
<organism evidence="3 4">
    <name type="scientific">Sphaerimonospora thailandensis</name>
    <dbReference type="NCBI Taxonomy" id="795644"/>
    <lineage>
        <taxon>Bacteria</taxon>
        <taxon>Bacillati</taxon>
        <taxon>Actinomycetota</taxon>
        <taxon>Actinomycetes</taxon>
        <taxon>Streptosporangiales</taxon>
        <taxon>Streptosporangiaceae</taxon>
        <taxon>Sphaerimonospora</taxon>
    </lineage>
</organism>
<dbReference type="RefSeq" id="WP_204018244.1">
    <property type="nucleotide sequence ID" value="NZ_BOOG01000055.1"/>
</dbReference>
<reference evidence="3" key="1">
    <citation type="submission" date="2021-01" db="EMBL/GenBank/DDBJ databases">
        <title>Whole genome shotgun sequence of Sphaerimonospora thailandensis NBRC 107569.</title>
        <authorList>
            <person name="Komaki H."/>
            <person name="Tamura T."/>
        </authorList>
    </citation>
    <scope>NUCLEOTIDE SEQUENCE</scope>
    <source>
        <strain evidence="3">NBRC 107569</strain>
    </source>
</reference>
<comment type="similarity">
    <text evidence="1">To bacterial alkanal monooxygenase alpha and beta chains.</text>
</comment>
<dbReference type="PANTHER" id="PTHR30137">
    <property type="entry name" value="LUCIFERASE-LIKE MONOOXYGENASE"/>
    <property type="match status" value="1"/>
</dbReference>
<gene>
    <name evidence="3" type="ORF">Mth01_48400</name>
</gene>
<dbReference type="Pfam" id="PF00296">
    <property type="entry name" value="Bac_luciferase"/>
    <property type="match status" value="1"/>
</dbReference>
<dbReference type="Gene3D" id="3.20.20.30">
    <property type="entry name" value="Luciferase-like domain"/>
    <property type="match status" value="1"/>
</dbReference>
<comment type="caution">
    <text evidence="3">The sequence shown here is derived from an EMBL/GenBank/DDBJ whole genome shotgun (WGS) entry which is preliminary data.</text>
</comment>
<evidence type="ECO:0000259" key="2">
    <source>
        <dbReference type="Pfam" id="PF00296"/>
    </source>
</evidence>
<dbReference type="InterPro" id="IPR050766">
    <property type="entry name" value="Bact_Lucif_Oxidored"/>
</dbReference>
<dbReference type="Proteomes" id="UP000610966">
    <property type="component" value="Unassembled WGS sequence"/>
</dbReference>
<name>A0A8J3W1C0_9ACTN</name>
<dbReference type="InterPro" id="IPR011251">
    <property type="entry name" value="Luciferase-like_dom"/>
</dbReference>
<dbReference type="NCBIfam" id="TIGR03558">
    <property type="entry name" value="oxido_grp_1"/>
    <property type="match status" value="1"/>
</dbReference>
<dbReference type="PANTHER" id="PTHR30137:SF20">
    <property type="entry name" value="N-ACETYL-S-ALKYLCYSTEINE MONOOXYGENASE"/>
    <property type="match status" value="1"/>
</dbReference>
<dbReference type="InterPro" id="IPR036661">
    <property type="entry name" value="Luciferase-like_sf"/>
</dbReference>
<accession>A0A8J3W1C0</accession>
<dbReference type="GO" id="GO:0005829">
    <property type="term" value="C:cytosol"/>
    <property type="evidence" value="ECO:0007669"/>
    <property type="project" value="TreeGrafter"/>
</dbReference>
<dbReference type="AlphaFoldDB" id="A0A8J3W1C0"/>
<sequence>MNPRFSVLDQSPMGDGFSTADALHCTVDLAQAAEELGYVRVWVAEHHGSASFAGSAPEILAGLLLARTRNLSIGTGGVLLPRYSPVKVAEVFGVLASLFPGRVDMGIGRAGGPADDFTERVHLLRALVGIEDGLESDAYVTPRAVVPPRLWLLGAGLASAQLAGELGTDFAFAHFLAPSPAPHAFARYRKLHPAGDEAGGVLAVRVVTADTEKRAEALVQSVLLWRSRKDLGEDLPLPSPEEAVRHQWTALEAERAAVRRRHLVWGTPERVRRRLAELADEHGVEEIMVNTLTADPADRLRSYQLLAEAA</sequence>
<protein>
    <submittedName>
        <fullName evidence="3">Luciferase</fullName>
    </submittedName>
</protein>
<evidence type="ECO:0000313" key="3">
    <source>
        <dbReference type="EMBL" id="GIH72587.1"/>
    </source>
</evidence>
<dbReference type="InterPro" id="IPR019949">
    <property type="entry name" value="CmoO-like"/>
</dbReference>
<dbReference type="EMBL" id="BOOG01000055">
    <property type="protein sequence ID" value="GIH72587.1"/>
    <property type="molecule type" value="Genomic_DNA"/>
</dbReference>
<evidence type="ECO:0000256" key="1">
    <source>
        <dbReference type="ARBA" id="ARBA00007789"/>
    </source>
</evidence>
<feature type="domain" description="Luciferase-like" evidence="2">
    <location>
        <begin position="14"/>
        <end position="283"/>
    </location>
</feature>
<keyword evidence="4" id="KW-1185">Reference proteome</keyword>